<dbReference type="InterPro" id="IPR006214">
    <property type="entry name" value="Bax_inhibitor_1-related"/>
</dbReference>
<feature type="transmembrane region" description="Helical" evidence="5">
    <location>
        <begin position="174"/>
        <end position="197"/>
    </location>
</feature>
<evidence type="ECO:0000256" key="5">
    <source>
        <dbReference type="RuleBase" id="RU004379"/>
    </source>
</evidence>
<feature type="transmembrane region" description="Helical" evidence="5">
    <location>
        <begin position="30"/>
        <end position="50"/>
    </location>
</feature>
<feature type="transmembrane region" description="Helical" evidence="5">
    <location>
        <begin position="94"/>
        <end position="113"/>
    </location>
</feature>
<comment type="similarity">
    <text evidence="5">Belongs to the BI1 family.</text>
</comment>
<feature type="transmembrane region" description="Helical" evidence="5">
    <location>
        <begin position="209"/>
        <end position="231"/>
    </location>
</feature>
<evidence type="ECO:0000256" key="1">
    <source>
        <dbReference type="ARBA" id="ARBA00004141"/>
    </source>
</evidence>
<dbReference type="AlphaFoldDB" id="A0AAU9JDY5"/>
<keyword evidence="2 5" id="KW-0812">Transmembrane</keyword>
<organism evidence="6 7">
    <name type="scientific">Blepharisma stoltei</name>
    <dbReference type="NCBI Taxonomy" id="1481888"/>
    <lineage>
        <taxon>Eukaryota</taxon>
        <taxon>Sar</taxon>
        <taxon>Alveolata</taxon>
        <taxon>Ciliophora</taxon>
        <taxon>Postciliodesmatophora</taxon>
        <taxon>Heterotrichea</taxon>
        <taxon>Heterotrichida</taxon>
        <taxon>Blepharismidae</taxon>
        <taxon>Blepharisma</taxon>
    </lineage>
</organism>
<reference evidence="6" key="1">
    <citation type="submission" date="2021-09" db="EMBL/GenBank/DDBJ databases">
        <authorList>
            <consortium name="AG Swart"/>
            <person name="Singh M."/>
            <person name="Singh A."/>
            <person name="Seah K."/>
            <person name="Emmerich C."/>
        </authorList>
    </citation>
    <scope>NUCLEOTIDE SEQUENCE</scope>
    <source>
        <strain evidence="6">ATCC30299</strain>
    </source>
</reference>
<evidence type="ECO:0000256" key="2">
    <source>
        <dbReference type="ARBA" id="ARBA00022692"/>
    </source>
</evidence>
<comment type="caution">
    <text evidence="6">The sequence shown here is derived from an EMBL/GenBank/DDBJ whole genome shotgun (WGS) entry which is preliminary data.</text>
</comment>
<dbReference type="Pfam" id="PF01027">
    <property type="entry name" value="Bax1-I"/>
    <property type="match status" value="1"/>
</dbReference>
<gene>
    <name evidence="6" type="ORF">BSTOLATCC_MIC33182</name>
</gene>
<evidence type="ECO:0000256" key="4">
    <source>
        <dbReference type="ARBA" id="ARBA00023136"/>
    </source>
</evidence>
<sequence length="236" mass="26725">MENSDIGWGQQDYEANKMVEMDRLGFIRKVYGILTAELFVTFLMCLVVFLSEDYQDWIQDNIWCFIIAAIGAIAIILVLFCFKKVCRMVPINYILLFAFSILEGFTLSVFVSYYDPTEVLIAVTLTFGLTFVLTAYAITTKTDFSAKIGYILVISIAVSALAILLIFFSSNIVLWIVCPIIIACYGIFIIYDTQLIVGGKRYQLSSEDYILGSVILYIDIIGLFQYILLLIGGERR</sequence>
<dbReference type="EMBL" id="CAJZBQ010000033">
    <property type="protein sequence ID" value="CAG9323282.1"/>
    <property type="molecule type" value="Genomic_DNA"/>
</dbReference>
<dbReference type="PANTHER" id="PTHR23291">
    <property type="entry name" value="BAX INHIBITOR-RELATED"/>
    <property type="match status" value="1"/>
</dbReference>
<feature type="transmembrane region" description="Helical" evidence="5">
    <location>
        <begin position="62"/>
        <end position="82"/>
    </location>
</feature>
<accession>A0AAU9JDY5</accession>
<evidence type="ECO:0000313" key="7">
    <source>
        <dbReference type="Proteomes" id="UP001162131"/>
    </source>
</evidence>
<dbReference type="Proteomes" id="UP001162131">
    <property type="component" value="Unassembled WGS sequence"/>
</dbReference>
<keyword evidence="4 5" id="KW-0472">Membrane</keyword>
<evidence type="ECO:0000256" key="3">
    <source>
        <dbReference type="ARBA" id="ARBA00022989"/>
    </source>
</evidence>
<protein>
    <submittedName>
        <fullName evidence="6">Uncharacterized protein</fullName>
    </submittedName>
</protein>
<name>A0AAU9JDY5_9CILI</name>
<dbReference type="PANTHER" id="PTHR23291:SF47">
    <property type="entry name" value="TRANSMEMBRANE BAX INHIBITOR MOTIF CONTAINING 7"/>
    <property type="match status" value="1"/>
</dbReference>
<feature type="transmembrane region" description="Helical" evidence="5">
    <location>
        <begin position="119"/>
        <end position="138"/>
    </location>
</feature>
<feature type="transmembrane region" description="Helical" evidence="5">
    <location>
        <begin position="150"/>
        <end position="168"/>
    </location>
</feature>
<evidence type="ECO:0000313" key="6">
    <source>
        <dbReference type="EMBL" id="CAG9323282.1"/>
    </source>
</evidence>
<proteinExistence type="inferred from homology"/>
<keyword evidence="3 5" id="KW-1133">Transmembrane helix</keyword>
<dbReference type="GO" id="GO:0016020">
    <property type="term" value="C:membrane"/>
    <property type="evidence" value="ECO:0007669"/>
    <property type="project" value="UniProtKB-SubCell"/>
</dbReference>
<comment type="subcellular location">
    <subcellularLocation>
        <location evidence="1">Membrane</location>
        <topology evidence="1">Multi-pass membrane protein</topology>
    </subcellularLocation>
</comment>
<keyword evidence="7" id="KW-1185">Reference proteome</keyword>